<dbReference type="GeneID" id="31490178"/>
<feature type="transmembrane region" description="Helical" evidence="1">
    <location>
        <begin position="575"/>
        <end position="597"/>
    </location>
</feature>
<dbReference type="KEGG" id="rcp:RCAP_rcc01271"/>
<keyword evidence="1" id="KW-0812">Transmembrane</keyword>
<accession>D5ASD5</accession>
<organism evidence="2 3">
    <name type="scientific">Rhodobacter capsulatus (strain ATCC BAA-309 / NBRC 16581 / SB1003)</name>
    <dbReference type="NCBI Taxonomy" id="272942"/>
    <lineage>
        <taxon>Bacteria</taxon>
        <taxon>Pseudomonadati</taxon>
        <taxon>Pseudomonadota</taxon>
        <taxon>Alphaproteobacteria</taxon>
        <taxon>Rhodobacterales</taxon>
        <taxon>Rhodobacter group</taxon>
        <taxon>Rhodobacter</taxon>
    </lineage>
</organism>
<keyword evidence="1" id="KW-0472">Membrane</keyword>
<feature type="transmembrane region" description="Helical" evidence="1">
    <location>
        <begin position="544"/>
        <end position="563"/>
    </location>
</feature>
<keyword evidence="1" id="KW-1133">Transmembrane helix</keyword>
<dbReference type="RefSeq" id="WP_013067005.1">
    <property type="nucleotide sequence ID" value="NC_014034.1"/>
</dbReference>
<evidence type="ECO:0000313" key="2">
    <source>
        <dbReference type="EMBL" id="ADE85026.1"/>
    </source>
</evidence>
<dbReference type="Proteomes" id="UP000002361">
    <property type="component" value="Chromosome"/>
</dbReference>
<reference evidence="2 3" key="2">
    <citation type="journal article" date="2010" name="J. Bacteriol.">
        <title>Complete genome sequence of the photosynthetic purple nonsulfur bacterium Rhodobacter capsulatus SB 1003.</title>
        <authorList>
            <person name="Strnad H."/>
            <person name="Lapidus A."/>
            <person name="Paces J."/>
            <person name="Ulbrich P."/>
            <person name="Vlcek C."/>
            <person name="Paces V."/>
            <person name="Haselkorn R."/>
        </authorList>
    </citation>
    <scope>NUCLEOTIDE SEQUENCE [LARGE SCALE GENOMIC DNA]</scope>
    <source>
        <strain evidence="3">ATCC BAA-309 / NBRC 16581 / SB1003</strain>
    </source>
</reference>
<dbReference type="AlphaFoldDB" id="D5ASD5"/>
<evidence type="ECO:0000313" key="3">
    <source>
        <dbReference type="Proteomes" id="UP000002361"/>
    </source>
</evidence>
<reference key="1">
    <citation type="submission" date="2008-12" db="EMBL/GenBank/DDBJ databases">
        <title>Complete genome sequence of Rhodobacter capsulatus SB1003.</title>
        <authorList>
            <person name="Strnad H."/>
            <person name="Lapidus A."/>
            <person name="Vlcek C."/>
            <person name="Ulbrich P."/>
            <person name="Paces J."/>
            <person name="Maltsev N."/>
            <person name="Kumar V."/>
            <person name="Kogan Y."/>
            <person name="Milgram A."/>
            <person name="Rebrekov D."/>
            <person name="Mazur M."/>
            <person name="Cox R."/>
            <person name="Kyrpides N."/>
            <person name="Kolar M."/>
            <person name="Sachova J."/>
            <person name="Ridl J."/>
            <person name="Ivanova N."/>
            <person name="Kapatral V."/>
            <person name="Los T."/>
            <person name="Lykidis A."/>
            <person name="Mikhailova N."/>
            <person name="Reznik G."/>
            <person name="Vasieva O."/>
            <person name="Fonstein M."/>
            <person name="Paces V."/>
            <person name="Haselkorn R."/>
        </authorList>
    </citation>
    <scope>NUCLEOTIDE SEQUENCE</scope>
    <source>
        <strain>SB1003</strain>
    </source>
</reference>
<evidence type="ECO:0000256" key="1">
    <source>
        <dbReference type="SAM" id="Phobius"/>
    </source>
</evidence>
<sequence>MTIDLGPIQTRAAQEIAVGGLRVWYHLPFALLDDGIDPARHGWVAEKPKGTLQQQFYFHPFVSNALWDRADGGVSALFDLYRKPAFEFRHFTADFDSTDWKEMQDGKSEQLLCRRTFRGTVRTVELRRLREPAGSGRQSGLHGFAMLVVSVDFLCAAYGEYPRDKVKDPAPFAPLTLADAQDALDLSRRIFPRWHFYGEDALPGDALTRVPCFGPAPSRPEMDEGVRKGKTQLMPWVRELVAPFTLSEPDSRHFGDERAFITSAVLLGDGSEQEAEAFTLMTRVKDSDLMRLAEVDRRGTGYSYNKPFLDALAPGYFYTRQAPDGPTGTGNSTLYITASHHFCALGAGGYMRNVILGNGIPGHHDMGHAEEYYRHMQFLCVFEFFRLLQFSQTLSELVRSQRERGAIGDKSRTAVADFGQRLMRIRDEFLDFTHLHHFSNISSQLQPREMFDRLYAAFGIPAMFAEVEKELEAATSFHEMHTNAEAREDAARLNKLVSVGVPLSLLVGAGGMNIFIGDKAPFGLHAIVPALPGQTDAAGPPDGWLQLLQLSVLVAIIAGIWALAERVYFRDKRSFWGWLAYGAAAAAFAGSEALHLWPAP</sequence>
<dbReference type="EMBL" id="CP001312">
    <property type="protein sequence ID" value="ADE85026.1"/>
    <property type="molecule type" value="Genomic_DNA"/>
</dbReference>
<name>D5ASD5_RHOCB</name>
<protein>
    <submittedName>
        <fullName evidence="2">Uncharacterized protein</fullName>
    </submittedName>
</protein>
<keyword evidence="3" id="KW-1185">Reference proteome</keyword>
<dbReference type="HOGENOM" id="CLU_454822_0_0_5"/>
<proteinExistence type="predicted"/>
<gene>
    <name evidence="2" type="ordered locus">RCAP_rcc01271</name>
</gene>
<dbReference type="OrthoDB" id="7296482at2"/>